<organism evidence="1">
    <name type="scientific">uncultured Chloroflexota bacterium</name>
    <dbReference type="NCBI Taxonomy" id="166587"/>
    <lineage>
        <taxon>Bacteria</taxon>
        <taxon>Bacillati</taxon>
        <taxon>Chloroflexota</taxon>
        <taxon>environmental samples</taxon>
    </lineage>
</organism>
<dbReference type="AlphaFoldDB" id="A0A6J4IL22"/>
<dbReference type="EMBL" id="CADCTC010000133">
    <property type="protein sequence ID" value="CAA9253215.1"/>
    <property type="molecule type" value="Genomic_DNA"/>
</dbReference>
<accession>A0A6J4IL22</accession>
<protein>
    <submittedName>
        <fullName evidence="1">Uncharacterized protein</fullName>
    </submittedName>
</protein>
<name>A0A6J4IL22_9CHLR</name>
<evidence type="ECO:0000313" key="1">
    <source>
        <dbReference type="EMBL" id="CAA9253215.1"/>
    </source>
</evidence>
<gene>
    <name evidence="1" type="ORF">AVDCRST_MAG77-2207</name>
</gene>
<sequence>MELQQNGAPQWRIVSEHQVEDVPARFAVLRDNRRVVWGLRDQDAASRWLRRLSLPVQAPLALVTAH</sequence>
<proteinExistence type="predicted"/>
<reference evidence="1" key="1">
    <citation type="submission" date="2020-02" db="EMBL/GenBank/DDBJ databases">
        <authorList>
            <person name="Meier V. D."/>
        </authorList>
    </citation>
    <scope>NUCLEOTIDE SEQUENCE</scope>
    <source>
        <strain evidence="1">AVDCRST_MAG77</strain>
    </source>
</reference>